<sequence>MIKFFRNIRKKLLAEGNTIKYLKYAIGEIVLVVIGILIALQINNWNEDRLEQREETKLLENLKIDFKQTIIEFNEMNSNRQIILSANYELTKLNANDEFLNTKKIDTLIGFTFIVPTFNGKSGSLMVLLNSGKINILKNEALKKLLFSWPSEVEDMTEGEIDSKKLTLESYLPIVRKYANVSEIIRTSPVLPIKPQIRPKGISSNYKDLLNDREFISLLYHLELFALDNIQETEKLIKISESIIEIIDSELKQ</sequence>
<reference evidence="3" key="1">
    <citation type="journal article" date="2019" name="Int. J. Syst. Evol. Microbiol.">
        <title>The Global Catalogue of Microorganisms (GCM) 10K type strain sequencing project: providing services to taxonomists for standard genome sequencing and annotation.</title>
        <authorList>
            <consortium name="The Broad Institute Genomics Platform"/>
            <consortium name="The Broad Institute Genome Sequencing Center for Infectious Disease"/>
            <person name="Wu L."/>
            <person name="Ma J."/>
        </authorList>
    </citation>
    <scope>NUCLEOTIDE SEQUENCE [LARGE SCALE GENOMIC DNA]</scope>
    <source>
        <strain evidence="3">JCM 17452</strain>
    </source>
</reference>
<dbReference type="RefSeq" id="WP_139001859.1">
    <property type="nucleotide sequence ID" value="NZ_BAABAV010000001.1"/>
</dbReference>
<evidence type="ECO:0000256" key="1">
    <source>
        <dbReference type="SAM" id="Phobius"/>
    </source>
</evidence>
<organism evidence="2 3">
    <name type="scientific">Hyunsoonleella aestuarii</name>
    <dbReference type="NCBI Taxonomy" id="912802"/>
    <lineage>
        <taxon>Bacteria</taxon>
        <taxon>Pseudomonadati</taxon>
        <taxon>Bacteroidota</taxon>
        <taxon>Flavobacteriia</taxon>
        <taxon>Flavobacteriales</taxon>
        <taxon>Flavobacteriaceae</taxon>
    </lineage>
</organism>
<comment type="caution">
    <text evidence="2">The sequence shown here is derived from an EMBL/GenBank/DDBJ whole genome shotgun (WGS) entry which is preliminary data.</text>
</comment>
<evidence type="ECO:0000313" key="2">
    <source>
        <dbReference type="EMBL" id="GAA4268160.1"/>
    </source>
</evidence>
<dbReference type="EMBL" id="BAABAV010000001">
    <property type="protein sequence ID" value="GAA4268160.1"/>
    <property type="molecule type" value="Genomic_DNA"/>
</dbReference>
<dbReference type="InterPro" id="IPR045749">
    <property type="entry name" value="DUF6090"/>
</dbReference>
<dbReference type="Proteomes" id="UP001500027">
    <property type="component" value="Unassembled WGS sequence"/>
</dbReference>
<proteinExistence type="predicted"/>
<keyword evidence="1" id="KW-0812">Transmembrane</keyword>
<keyword evidence="1" id="KW-1133">Transmembrane helix</keyword>
<evidence type="ECO:0000313" key="3">
    <source>
        <dbReference type="Proteomes" id="UP001500027"/>
    </source>
</evidence>
<keyword evidence="1" id="KW-0472">Membrane</keyword>
<protein>
    <submittedName>
        <fullName evidence="2">Uncharacterized protein</fullName>
    </submittedName>
</protein>
<feature type="transmembrane region" description="Helical" evidence="1">
    <location>
        <begin position="21"/>
        <end position="42"/>
    </location>
</feature>
<dbReference type="Pfam" id="PF19578">
    <property type="entry name" value="DUF6090"/>
    <property type="match status" value="1"/>
</dbReference>
<accession>A0ABP8E7E2</accession>
<gene>
    <name evidence="2" type="ORF">GCM10022257_02610</name>
</gene>
<keyword evidence="3" id="KW-1185">Reference proteome</keyword>
<name>A0ABP8E7E2_9FLAO</name>